<evidence type="ECO:0000313" key="2">
    <source>
        <dbReference type="Proteomes" id="UP000319576"/>
    </source>
</evidence>
<keyword evidence="2" id="KW-1185">Reference proteome</keyword>
<accession>A0A517Y3A6</accession>
<evidence type="ECO:0008006" key="3">
    <source>
        <dbReference type="Google" id="ProtNLM"/>
    </source>
</evidence>
<dbReference type="OrthoDB" id="261413at2"/>
<dbReference type="Proteomes" id="UP000319576">
    <property type="component" value="Chromosome"/>
</dbReference>
<sequence length="229" mass="25552">MTDEPALLAAIAARPDDDTPRLVYADWLDDHGQGERAEFIRLQCVLARDDLDDPAAAERADELENQHRIRWLADVPTGPGLRWSFHRGFPERLEAVTQLLLNRYRKVATLPLLRDLCLTRFFGEAARVFVAKPWPPSIVELELWVDVGGWREPDEVRASIRVIAACPQTAQLRVLRIGGKPLPGGAVAALADSRHLDGLERLFVPGDPGRTVYAPLRERFGDRLVGEGA</sequence>
<proteinExistence type="predicted"/>
<protein>
    <recommendedName>
        <fullName evidence="3">TIGR02996 domain-containing protein</fullName>
    </recommendedName>
</protein>
<dbReference type="EMBL" id="CP036273">
    <property type="protein sequence ID" value="QDU24265.1"/>
    <property type="molecule type" value="Genomic_DNA"/>
</dbReference>
<name>A0A517Y3A6_9BACT</name>
<dbReference type="NCBIfam" id="TIGR02996">
    <property type="entry name" value="rpt_mate_G_obs"/>
    <property type="match status" value="1"/>
</dbReference>
<gene>
    <name evidence="1" type="ORF">ETAA1_62790</name>
</gene>
<organism evidence="1 2">
    <name type="scientific">Urbifossiella limnaea</name>
    <dbReference type="NCBI Taxonomy" id="2528023"/>
    <lineage>
        <taxon>Bacteria</taxon>
        <taxon>Pseudomonadati</taxon>
        <taxon>Planctomycetota</taxon>
        <taxon>Planctomycetia</taxon>
        <taxon>Gemmatales</taxon>
        <taxon>Gemmataceae</taxon>
        <taxon>Urbifossiella</taxon>
    </lineage>
</organism>
<reference evidence="1 2" key="1">
    <citation type="submission" date="2019-02" db="EMBL/GenBank/DDBJ databases">
        <title>Deep-cultivation of Planctomycetes and their phenomic and genomic characterization uncovers novel biology.</title>
        <authorList>
            <person name="Wiegand S."/>
            <person name="Jogler M."/>
            <person name="Boedeker C."/>
            <person name="Pinto D."/>
            <person name="Vollmers J."/>
            <person name="Rivas-Marin E."/>
            <person name="Kohn T."/>
            <person name="Peeters S.H."/>
            <person name="Heuer A."/>
            <person name="Rast P."/>
            <person name="Oberbeckmann S."/>
            <person name="Bunk B."/>
            <person name="Jeske O."/>
            <person name="Meyerdierks A."/>
            <person name="Storesund J.E."/>
            <person name="Kallscheuer N."/>
            <person name="Luecker S."/>
            <person name="Lage O.M."/>
            <person name="Pohl T."/>
            <person name="Merkel B.J."/>
            <person name="Hornburger P."/>
            <person name="Mueller R.-W."/>
            <person name="Bruemmer F."/>
            <person name="Labrenz M."/>
            <person name="Spormann A.M."/>
            <person name="Op den Camp H."/>
            <person name="Overmann J."/>
            <person name="Amann R."/>
            <person name="Jetten M.S.M."/>
            <person name="Mascher T."/>
            <person name="Medema M.H."/>
            <person name="Devos D.P."/>
            <person name="Kaster A.-K."/>
            <person name="Ovreas L."/>
            <person name="Rohde M."/>
            <person name="Galperin M.Y."/>
            <person name="Jogler C."/>
        </authorList>
    </citation>
    <scope>NUCLEOTIDE SEQUENCE [LARGE SCALE GENOMIC DNA]</scope>
    <source>
        <strain evidence="1 2">ETA_A1</strain>
    </source>
</reference>
<dbReference type="RefSeq" id="WP_145244433.1">
    <property type="nucleotide sequence ID" value="NZ_CP036273.1"/>
</dbReference>
<evidence type="ECO:0000313" key="1">
    <source>
        <dbReference type="EMBL" id="QDU24265.1"/>
    </source>
</evidence>
<dbReference type="AlphaFoldDB" id="A0A517Y3A6"/>
<dbReference type="KEGG" id="uli:ETAA1_62790"/>
<dbReference type="InterPro" id="IPR014338">
    <property type="entry name" value="CHP02996_rpt-companion-dom"/>
</dbReference>